<feature type="transmembrane region" description="Helical" evidence="2">
    <location>
        <begin position="12"/>
        <end position="35"/>
    </location>
</feature>
<keyword evidence="2" id="KW-0812">Transmembrane</keyword>
<keyword evidence="3" id="KW-1185">Reference proteome</keyword>
<name>A0A9R0HTD2_SPIOL</name>
<sequence>MPCSRKQPLLKLLYNVTATFKFFFLFFYLFSLFIAKLFTYFFSRTEEEEYEDDISYEDEDEDEEEEAAESEEEEEEEYRYSHMEEEEEEEGDHLVADIVNDGEGLIFVANYGDDDYERNNDHSIVHSNSYETLFQDPVEDFNDEAEAGCFENSPALTSSSELFDRGGDYTHHGGDVGGDNYDVINEDYASRFESNHLYDHSFELEEEEIHDKNDHENPHQECEAVYHDMPQNSPSYIEVKVKVAPSGNHDVAGEFDESKTDVVKQDSNFTRDEKFLIFAPPKSEAKKLTGLEMENEGIFEDTYTVGSTSKSSSEWRSSIRDSGTDDPFSSSSRRSCPKWESYAVYQKYDEEMTFLDRISAQKLHETESLRSIQVEPRSISQRIVHKLGNNKKKKSSGDDIYKNKTNPYNELEVAYVAQICLTWEALNWNYETFRRKTKQKSKTELQDDDHGCPANIAQQFQQFQVLVQRYIENEPYQRGKRPEIYARLRSAAPNLLQVPEYHDYEGEEKELVGGRIASALFLQILEDSIQTFMNFLKADRENHCQVITALFKLRPRGSIDPTVLNVFKKCNKKKKLKLKEVERTRKCFKKRRLTREEEMEILMSLIDLKVVSRVLRMTEITQEQLHWCEQKMAKPTILEGKLHRDSSPLFFPAH</sequence>
<dbReference type="AlphaFoldDB" id="A0A9R0HTD2"/>
<feature type="region of interest" description="Disordered" evidence="1">
    <location>
        <begin position="49"/>
        <end position="91"/>
    </location>
</feature>
<keyword evidence="2" id="KW-0472">Membrane</keyword>
<feature type="compositionally biased region" description="Low complexity" evidence="1">
    <location>
        <begin position="307"/>
        <end position="316"/>
    </location>
</feature>
<dbReference type="RefSeq" id="XP_021836698.1">
    <property type="nucleotide sequence ID" value="XM_021981006.2"/>
</dbReference>
<accession>A0A9R0HTD2</accession>
<reference evidence="4" key="2">
    <citation type="submission" date="2025-08" db="UniProtKB">
        <authorList>
            <consortium name="RefSeq"/>
        </authorList>
    </citation>
    <scope>IDENTIFICATION</scope>
    <source>
        <tissue evidence="4">Leaf</tissue>
    </source>
</reference>
<dbReference type="OrthoDB" id="1909644at2759"/>
<organism evidence="3 4">
    <name type="scientific">Spinacia oleracea</name>
    <name type="common">Spinach</name>
    <dbReference type="NCBI Taxonomy" id="3562"/>
    <lineage>
        <taxon>Eukaryota</taxon>
        <taxon>Viridiplantae</taxon>
        <taxon>Streptophyta</taxon>
        <taxon>Embryophyta</taxon>
        <taxon>Tracheophyta</taxon>
        <taxon>Spermatophyta</taxon>
        <taxon>Magnoliopsida</taxon>
        <taxon>eudicotyledons</taxon>
        <taxon>Gunneridae</taxon>
        <taxon>Pentapetalae</taxon>
        <taxon>Caryophyllales</taxon>
        <taxon>Chenopodiaceae</taxon>
        <taxon>Chenopodioideae</taxon>
        <taxon>Anserineae</taxon>
        <taxon>Spinacia</taxon>
    </lineage>
</organism>
<gene>
    <name evidence="4" type="primary">LOC110776446</name>
</gene>
<feature type="region of interest" description="Disordered" evidence="1">
    <location>
        <begin position="304"/>
        <end position="335"/>
    </location>
</feature>
<dbReference type="Pfam" id="PF07891">
    <property type="entry name" value="DUF1666"/>
    <property type="match status" value="1"/>
</dbReference>
<keyword evidence="2" id="KW-1133">Transmembrane helix</keyword>
<evidence type="ECO:0000313" key="3">
    <source>
        <dbReference type="Proteomes" id="UP000813463"/>
    </source>
</evidence>
<proteinExistence type="predicted"/>
<dbReference type="PANTHER" id="PTHR46702">
    <property type="entry name" value="DNA LIGASE (DUF1666)-RELATED"/>
    <property type="match status" value="1"/>
</dbReference>
<dbReference type="GeneID" id="110776446"/>
<dbReference type="InterPro" id="IPR012870">
    <property type="entry name" value="DUF1666"/>
</dbReference>
<evidence type="ECO:0000256" key="2">
    <source>
        <dbReference type="SAM" id="Phobius"/>
    </source>
</evidence>
<dbReference type="PANTHER" id="PTHR46702:SF2">
    <property type="entry name" value="DNA LIGASE (DUF1666)"/>
    <property type="match status" value="1"/>
</dbReference>
<dbReference type="Proteomes" id="UP000813463">
    <property type="component" value="Chromosome 5"/>
</dbReference>
<reference evidence="3" key="1">
    <citation type="journal article" date="2021" name="Nat. Commun.">
        <title>Genomic analyses provide insights into spinach domestication and the genetic basis of agronomic traits.</title>
        <authorList>
            <person name="Cai X."/>
            <person name="Sun X."/>
            <person name="Xu C."/>
            <person name="Sun H."/>
            <person name="Wang X."/>
            <person name="Ge C."/>
            <person name="Zhang Z."/>
            <person name="Wang Q."/>
            <person name="Fei Z."/>
            <person name="Jiao C."/>
            <person name="Wang Q."/>
        </authorList>
    </citation>
    <scope>NUCLEOTIDE SEQUENCE [LARGE SCALE GENOMIC DNA]</scope>
    <source>
        <strain evidence="3">cv. Varoflay</strain>
    </source>
</reference>
<feature type="compositionally biased region" description="Acidic residues" evidence="1">
    <location>
        <begin position="49"/>
        <end position="77"/>
    </location>
</feature>
<evidence type="ECO:0000256" key="1">
    <source>
        <dbReference type="SAM" id="MobiDB-lite"/>
    </source>
</evidence>
<evidence type="ECO:0000313" key="4">
    <source>
        <dbReference type="RefSeq" id="XP_021836698.1"/>
    </source>
</evidence>
<dbReference type="KEGG" id="soe:110776446"/>
<protein>
    <submittedName>
        <fullName evidence="4">Uncharacterized protein isoform X1</fullName>
    </submittedName>
</protein>